<comment type="similarity">
    <text evidence="1">Belongs to the phD/YefM antitoxin family.</text>
</comment>
<dbReference type="SUPFAM" id="SSF143120">
    <property type="entry name" value="YefM-like"/>
    <property type="match status" value="1"/>
</dbReference>
<dbReference type="Proteomes" id="UP000076962">
    <property type="component" value="Unassembled WGS sequence"/>
</dbReference>
<evidence type="ECO:0000256" key="1">
    <source>
        <dbReference type="ARBA" id="ARBA00009981"/>
    </source>
</evidence>
<name>A0A176S123_9GAMM</name>
<dbReference type="AlphaFoldDB" id="A0A176S123"/>
<reference evidence="2 3" key="1">
    <citation type="submission" date="2016-05" db="EMBL/GenBank/DDBJ databases">
        <title>Single-cell genome of chain-forming Candidatus Thiomargarita nelsonii and comparison to other large sulfur-oxidizing bacteria.</title>
        <authorList>
            <person name="Winkel M."/>
            <person name="Salman V."/>
            <person name="Woyke T."/>
            <person name="Schulz-Vogt H."/>
            <person name="Richter M."/>
            <person name="Flood B."/>
            <person name="Bailey J."/>
            <person name="Amann R."/>
            <person name="Mussmann M."/>
        </authorList>
    </citation>
    <scope>NUCLEOTIDE SEQUENCE [LARGE SCALE GENOMIC DNA]</scope>
    <source>
        <strain evidence="2 3">THI036</strain>
    </source>
</reference>
<sequence length="78" mass="8968">MLVFFYKIYMQITISNGREVNIMQKYSITETHKNLSTLIHLIEETGTQIGITRGDKTVAVLAPKNERLKKSKLSPWEA</sequence>
<dbReference type="Gene3D" id="3.40.1620.10">
    <property type="entry name" value="YefM-like domain"/>
    <property type="match status" value="1"/>
</dbReference>
<proteinExistence type="inferred from homology"/>
<evidence type="ECO:0000313" key="3">
    <source>
        <dbReference type="Proteomes" id="UP000076962"/>
    </source>
</evidence>
<protein>
    <submittedName>
        <fullName evidence="2">Prevent-host-death protein</fullName>
    </submittedName>
</protein>
<feature type="non-terminal residue" evidence="2">
    <location>
        <position position="78"/>
    </location>
</feature>
<dbReference type="EMBL" id="LUTY01001491">
    <property type="protein sequence ID" value="OAD21639.1"/>
    <property type="molecule type" value="Genomic_DNA"/>
</dbReference>
<gene>
    <name evidence="2" type="ORF">THIOM_002587</name>
</gene>
<evidence type="ECO:0000313" key="2">
    <source>
        <dbReference type="EMBL" id="OAD21639.1"/>
    </source>
</evidence>
<comment type="caution">
    <text evidence="2">The sequence shown here is derived from an EMBL/GenBank/DDBJ whole genome shotgun (WGS) entry which is preliminary data.</text>
</comment>
<accession>A0A176S123</accession>
<organism evidence="2 3">
    <name type="scientific">Candidatus Thiomargarita nelsonii</name>
    <dbReference type="NCBI Taxonomy" id="1003181"/>
    <lineage>
        <taxon>Bacteria</taxon>
        <taxon>Pseudomonadati</taxon>
        <taxon>Pseudomonadota</taxon>
        <taxon>Gammaproteobacteria</taxon>
        <taxon>Thiotrichales</taxon>
        <taxon>Thiotrichaceae</taxon>
        <taxon>Thiomargarita</taxon>
    </lineage>
</organism>
<keyword evidence="3" id="KW-1185">Reference proteome</keyword>
<dbReference type="InterPro" id="IPR036165">
    <property type="entry name" value="YefM-like_sf"/>
</dbReference>